<sequence>MLSYVRRAHCVLIVSSHTVGVYFLRRMSIGVGFEGFKSDEQSFYNRVEVILREMMLRGLLRPMIDPENFDMMSVTIDDAGGQAGAAELPKDPEAADRSFGKRLNGICPEFLGVSPPSTPGQVPPGDKSTSSARLGTLAESLSKMNGYGRFLQVRRRIYEITAWRPDSRDKEGRYGAVQY</sequence>
<organism evidence="2 3">
    <name type="scientific">Oidiodendron maius (strain Zn)</name>
    <dbReference type="NCBI Taxonomy" id="913774"/>
    <lineage>
        <taxon>Eukaryota</taxon>
        <taxon>Fungi</taxon>
        <taxon>Dikarya</taxon>
        <taxon>Ascomycota</taxon>
        <taxon>Pezizomycotina</taxon>
        <taxon>Leotiomycetes</taxon>
        <taxon>Leotiomycetes incertae sedis</taxon>
        <taxon>Myxotrichaceae</taxon>
        <taxon>Oidiodendron</taxon>
    </lineage>
</organism>
<dbReference type="Proteomes" id="UP000054321">
    <property type="component" value="Unassembled WGS sequence"/>
</dbReference>
<dbReference type="EMBL" id="KN832873">
    <property type="protein sequence ID" value="KIN03665.1"/>
    <property type="molecule type" value="Genomic_DNA"/>
</dbReference>
<dbReference type="HOGENOM" id="CLU_1503886_0_0_1"/>
<name>A0A0C3HKW7_OIDMZ</name>
<dbReference type="AlphaFoldDB" id="A0A0C3HKW7"/>
<reference evidence="2 3" key="1">
    <citation type="submission" date="2014-04" db="EMBL/GenBank/DDBJ databases">
        <authorList>
            <consortium name="DOE Joint Genome Institute"/>
            <person name="Kuo A."/>
            <person name="Martino E."/>
            <person name="Perotto S."/>
            <person name="Kohler A."/>
            <person name="Nagy L.G."/>
            <person name="Floudas D."/>
            <person name="Copeland A."/>
            <person name="Barry K.W."/>
            <person name="Cichocki N."/>
            <person name="Veneault-Fourrey C."/>
            <person name="LaButti K."/>
            <person name="Lindquist E.A."/>
            <person name="Lipzen A."/>
            <person name="Lundell T."/>
            <person name="Morin E."/>
            <person name="Murat C."/>
            <person name="Sun H."/>
            <person name="Tunlid A."/>
            <person name="Henrissat B."/>
            <person name="Grigoriev I.V."/>
            <person name="Hibbett D.S."/>
            <person name="Martin F."/>
            <person name="Nordberg H.P."/>
            <person name="Cantor M.N."/>
            <person name="Hua S.X."/>
        </authorList>
    </citation>
    <scope>NUCLEOTIDE SEQUENCE [LARGE SCALE GENOMIC DNA]</scope>
    <source>
        <strain evidence="2 3">Zn</strain>
    </source>
</reference>
<feature type="region of interest" description="Disordered" evidence="1">
    <location>
        <begin position="113"/>
        <end position="132"/>
    </location>
</feature>
<protein>
    <submittedName>
        <fullName evidence="2">Uncharacterized protein</fullName>
    </submittedName>
</protein>
<keyword evidence="3" id="KW-1185">Reference proteome</keyword>
<dbReference type="InParanoid" id="A0A0C3HKW7"/>
<proteinExistence type="predicted"/>
<reference evidence="3" key="2">
    <citation type="submission" date="2015-01" db="EMBL/GenBank/DDBJ databases">
        <title>Evolutionary Origins and Diversification of the Mycorrhizal Mutualists.</title>
        <authorList>
            <consortium name="DOE Joint Genome Institute"/>
            <consortium name="Mycorrhizal Genomics Consortium"/>
            <person name="Kohler A."/>
            <person name="Kuo A."/>
            <person name="Nagy L.G."/>
            <person name="Floudas D."/>
            <person name="Copeland A."/>
            <person name="Barry K.W."/>
            <person name="Cichocki N."/>
            <person name="Veneault-Fourrey C."/>
            <person name="LaButti K."/>
            <person name="Lindquist E.A."/>
            <person name="Lipzen A."/>
            <person name="Lundell T."/>
            <person name="Morin E."/>
            <person name="Murat C."/>
            <person name="Riley R."/>
            <person name="Ohm R."/>
            <person name="Sun H."/>
            <person name="Tunlid A."/>
            <person name="Henrissat B."/>
            <person name="Grigoriev I.V."/>
            <person name="Hibbett D.S."/>
            <person name="Martin F."/>
        </authorList>
    </citation>
    <scope>NUCLEOTIDE SEQUENCE [LARGE SCALE GENOMIC DNA]</scope>
    <source>
        <strain evidence="3">Zn</strain>
    </source>
</reference>
<evidence type="ECO:0000256" key="1">
    <source>
        <dbReference type="SAM" id="MobiDB-lite"/>
    </source>
</evidence>
<gene>
    <name evidence="2" type="ORF">OIDMADRAFT_26334</name>
</gene>
<accession>A0A0C3HKW7</accession>
<evidence type="ECO:0000313" key="2">
    <source>
        <dbReference type="EMBL" id="KIN03665.1"/>
    </source>
</evidence>
<evidence type="ECO:0000313" key="3">
    <source>
        <dbReference type="Proteomes" id="UP000054321"/>
    </source>
</evidence>